<evidence type="ECO:0000313" key="1">
    <source>
        <dbReference type="EMBL" id="GGL60290.1"/>
    </source>
</evidence>
<comment type="caution">
    <text evidence="1">The sequence shown here is derived from an EMBL/GenBank/DDBJ whole genome shotgun (WGS) entry which is preliminary data.</text>
</comment>
<evidence type="ECO:0008006" key="3">
    <source>
        <dbReference type="Google" id="ProtNLM"/>
    </source>
</evidence>
<reference evidence="1" key="2">
    <citation type="submission" date="2020-09" db="EMBL/GenBank/DDBJ databases">
        <authorList>
            <person name="Sun Q."/>
            <person name="Ohkuma M."/>
        </authorList>
    </citation>
    <scope>NUCLEOTIDE SEQUENCE</scope>
    <source>
        <strain evidence="1">JCM 19596</strain>
    </source>
</reference>
<dbReference type="EMBL" id="BMPG01000002">
    <property type="protein sequence ID" value="GGL60290.1"/>
    <property type="molecule type" value="Genomic_DNA"/>
</dbReference>
<dbReference type="AlphaFoldDB" id="A0A830F3R0"/>
<reference evidence="1" key="1">
    <citation type="journal article" date="2014" name="Int. J. Syst. Evol. Microbiol.">
        <title>Complete genome sequence of Corynebacterium casei LMG S-19264T (=DSM 44701T), isolated from a smear-ripened cheese.</title>
        <authorList>
            <consortium name="US DOE Joint Genome Institute (JGI-PGF)"/>
            <person name="Walter F."/>
            <person name="Albersmeier A."/>
            <person name="Kalinowski J."/>
            <person name="Ruckert C."/>
        </authorList>
    </citation>
    <scope>NUCLEOTIDE SEQUENCE</scope>
    <source>
        <strain evidence="1">JCM 19596</strain>
    </source>
</reference>
<evidence type="ECO:0000313" key="2">
    <source>
        <dbReference type="Proteomes" id="UP000607197"/>
    </source>
</evidence>
<protein>
    <recommendedName>
        <fullName evidence="3">DUF3099 domain-containing protein</fullName>
    </recommendedName>
</protein>
<keyword evidence="2" id="KW-1185">Reference proteome</keyword>
<dbReference type="Proteomes" id="UP000607197">
    <property type="component" value="Unassembled WGS sequence"/>
</dbReference>
<accession>A0A830F3R0</accession>
<sequence>MTSAYRWITTSVVLFVSARVLDLGAVALVATLVPALVLAACVARDHGVRVSVSRSAASVQDDPATEAAK</sequence>
<name>A0A830F3R0_9EURY</name>
<dbReference type="RefSeq" id="WP_188978145.1">
    <property type="nucleotide sequence ID" value="NZ_BMPG01000002.1"/>
</dbReference>
<organism evidence="1 2">
    <name type="scientific">Halocalculus aciditolerans</name>
    <dbReference type="NCBI Taxonomy" id="1383812"/>
    <lineage>
        <taxon>Archaea</taxon>
        <taxon>Methanobacteriati</taxon>
        <taxon>Methanobacteriota</taxon>
        <taxon>Stenosarchaea group</taxon>
        <taxon>Halobacteria</taxon>
        <taxon>Halobacteriales</taxon>
        <taxon>Halobacteriaceae</taxon>
        <taxon>Halocalculus</taxon>
    </lineage>
</organism>
<proteinExistence type="predicted"/>
<gene>
    <name evidence="1" type="ORF">GCM10009039_18180</name>
</gene>